<accession>A0ACB9EIL8</accession>
<gene>
    <name evidence="1" type="ORF">L6452_06142</name>
</gene>
<keyword evidence="2" id="KW-1185">Reference proteome</keyword>
<name>A0ACB9EIL8_ARCLA</name>
<protein>
    <submittedName>
        <fullName evidence="1">Uncharacterized protein</fullName>
    </submittedName>
</protein>
<proteinExistence type="predicted"/>
<evidence type="ECO:0000313" key="1">
    <source>
        <dbReference type="EMBL" id="KAI3758575.1"/>
    </source>
</evidence>
<reference evidence="1 2" key="2">
    <citation type="journal article" date="2022" name="Mol. Ecol. Resour.">
        <title>The genomes of chicory, endive, great burdock and yacon provide insights into Asteraceae paleo-polyploidization history and plant inulin production.</title>
        <authorList>
            <person name="Fan W."/>
            <person name="Wang S."/>
            <person name="Wang H."/>
            <person name="Wang A."/>
            <person name="Jiang F."/>
            <person name="Liu H."/>
            <person name="Zhao H."/>
            <person name="Xu D."/>
            <person name="Zhang Y."/>
        </authorList>
    </citation>
    <scope>NUCLEOTIDE SEQUENCE [LARGE SCALE GENOMIC DNA]</scope>
    <source>
        <strain evidence="2">cv. Niubang</strain>
    </source>
</reference>
<organism evidence="1 2">
    <name type="scientific">Arctium lappa</name>
    <name type="common">Greater burdock</name>
    <name type="synonym">Lappa major</name>
    <dbReference type="NCBI Taxonomy" id="4217"/>
    <lineage>
        <taxon>Eukaryota</taxon>
        <taxon>Viridiplantae</taxon>
        <taxon>Streptophyta</taxon>
        <taxon>Embryophyta</taxon>
        <taxon>Tracheophyta</taxon>
        <taxon>Spermatophyta</taxon>
        <taxon>Magnoliopsida</taxon>
        <taxon>eudicotyledons</taxon>
        <taxon>Gunneridae</taxon>
        <taxon>Pentapetalae</taxon>
        <taxon>asterids</taxon>
        <taxon>campanulids</taxon>
        <taxon>Asterales</taxon>
        <taxon>Asteraceae</taxon>
        <taxon>Carduoideae</taxon>
        <taxon>Cardueae</taxon>
        <taxon>Arctiinae</taxon>
        <taxon>Arctium</taxon>
    </lineage>
</organism>
<sequence length="73" mass="8207">MTRRPCESVQKGAGCVFLSGCSLAIETTGYIPFQSLRRPLPPEIHALTILSLFPLNKRDYISPYTHRRTALES</sequence>
<reference evidence="2" key="1">
    <citation type="journal article" date="2022" name="Mol. Ecol. Resour.">
        <title>The genomes of chicory, endive, great burdock and yacon provide insights into Asteraceae palaeo-polyploidization history and plant inulin production.</title>
        <authorList>
            <person name="Fan W."/>
            <person name="Wang S."/>
            <person name="Wang H."/>
            <person name="Wang A."/>
            <person name="Jiang F."/>
            <person name="Liu H."/>
            <person name="Zhao H."/>
            <person name="Xu D."/>
            <person name="Zhang Y."/>
        </authorList>
    </citation>
    <scope>NUCLEOTIDE SEQUENCE [LARGE SCALE GENOMIC DNA]</scope>
    <source>
        <strain evidence="2">cv. Niubang</strain>
    </source>
</reference>
<dbReference type="EMBL" id="CM042048">
    <property type="protein sequence ID" value="KAI3758575.1"/>
    <property type="molecule type" value="Genomic_DNA"/>
</dbReference>
<comment type="caution">
    <text evidence="1">The sequence shown here is derived from an EMBL/GenBank/DDBJ whole genome shotgun (WGS) entry which is preliminary data.</text>
</comment>
<dbReference type="Proteomes" id="UP001055879">
    <property type="component" value="Linkage Group LG02"/>
</dbReference>
<evidence type="ECO:0000313" key="2">
    <source>
        <dbReference type="Proteomes" id="UP001055879"/>
    </source>
</evidence>